<dbReference type="RefSeq" id="WP_073311944.1">
    <property type="nucleotide sequence ID" value="NZ_FQZI01000005.1"/>
</dbReference>
<evidence type="ECO:0000313" key="2">
    <source>
        <dbReference type="EMBL" id="SHJ09420.1"/>
    </source>
</evidence>
<evidence type="ECO:0008006" key="4">
    <source>
        <dbReference type="Google" id="ProtNLM"/>
    </source>
</evidence>
<dbReference type="Proteomes" id="UP000184488">
    <property type="component" value="Unassembled WGS sequence"/>
</dbReference>
<dbReference type="InterPro" id="IPR025345">
    <property type="entry name" value="DUF4249"/>
</dbReference>
<dbReference type="Pfam" id="PF14054">
    <property type="entry name" value="DUF4249"/>
    <property type="match status" value="1"/>
</dbReference>
<organism evidence="2 3">
    <name type="scientific">Flavobacterium terrae</name>
    <dbReference type="NCBI Taxonomy" id="415425"/>
    <lineage>
        <taxon>Bacteria</taxon>
        <taxon>Pseudomonadati</taxon>
        <taxon>Bacteroidota</taxon>
        <taxon>Flavobacteriia</taxon>
        <taxon>Flavobacteriales</taxon>
        <taxon>Flavobacteriaceae</taxon>
        <taxon>Flavobacterium</taxon>
    </lineage>
</organism>
<evidence type="ECO:0000256" key="1">
    <source>
        <dbReference type="SAM" id="SignalP"/>
    </source>
</evidence>
<dbReference type="EMBL" id="FQZI01000005">
    <property type="protein sequence ID" value="SHJ09420.1"/>
    <property type="molecule type" value="Genomic_DNA"/>
</dbReference>
<name>A0A1M6GHN7_9FLAO</name>
<sequence>MKRYIQYILLLLLTFSQLSCEDTINVDLNNEDPKLVIDAVLKWPKGTNGENQTIKLTKTSDFYNNEVPPASGAIVTVTNSSNVVFNFIEDANTGIYNCTNFVPVINELYTLHITYEGQTYTATDKLYATPAIQYVEQTNLPPIGGGEEIVQIKFFFQDNGSEDNFYLVGAQNPNYVTPDYGVISDEFFQGNVMFGFYANDNLKPGQNLKLYLQGVSNPYYNYMNKLIAISGTNNGNPFATPPATLRGNITNQTNKDNYPLGYFSLGETDSRDYLIQ</sequence>
<protein>
    <recommendedName>
        <fullName evidence="4">DUF4249 domain-containing protein</fullName>
    </recommendedName>
</protein>
<feature type="signal peptide" evidence="1">
    <location>
        <begin position="1"/>
        <end position="20"/>
    </location>
</feature>
<dbReference type="OrthoDB" id="1430047at2"/>
<dbReference type="STRING" id="415425.SAMN05444363_2620"/>
<proteinExistence type="predicted"/>
<gene>
    <name evidence="2" type="ORF">SAMN05444363_2620</name>
</gene>
<keyword evidence="3" id="KW-1185">Reference proteome</keyword>
<evidence type="ECO:0000313" key="3">
    <source>
        <dbReference type="Proteomes" id="UP000184488"/>
    </source>
</evidence>
<keyword evidence="1" id="KW-0732">Signal</keyword>
<dbReference type="AlphaFoldDB" id="A0A1M6GHN7"/>
<reference evidence="3" key="1">
    <citation type="submission" date="2016-11" db="EMBL/GenBank/DDBJ databases">
        <authorList>
            <person name="Varghese N."/>
            <person name="Submissions S."/>
        </authorList>
    </citation>
    <scope>NUCLEOTIDE SEQUENCE [LARGE SCALE GENOMIC DNA]</scope>
    <source>
        <strain evidence="3">DSM 18829</strain>
    </source>
</reference>
<accession>A0A1M6GHN7</accession>
<feature type="chain" id="PRO_5012997242" description="DUF4249 domain-containing protein" evidence="1">
    <location>
        <begin position="21"/>
        <end position="276"/>
    </location>
</feature>